<reference evidence="3" key="1">
    <citation type="journal article" date="2019" name="Int. J. Syst. Evol. Microbiol.">
        <title>The Global Catalogue of Microorganisms (GCM) 10K type strain sequencing project: providing services to taxonomists for standard genome sequencing and annotation.</title>
        <authorList>
            <consortium name="The Broad Institute Genomics Platform"/>
            <consortium name="The Broad Institute Genome Sequencing Center for Infectious Disease"/>
            <person name="Wu L."/>
            <person name="Ma J."/>
        </authorList>
    </citation>
    <scope>NUCLEOTIDE SEQUENCE [LARGE SCALE GENOMIC DNA]</scope>
    <source>
        <strain evidence="3">NBRC 103166</strain>
    </source>
</reference>
<gene>
    <name evidence="2" type="ORF">GCM10007916_18030</name>
</gene>
<evidence type="ECO:0000259" key="1">
    <source>
        <dbReference type="Pfam" id="PF08668"/>
    </source>
</evidence>
<keyword evidence="3" id="KW-1185">Reference proteome</keyword>
<evidence type="ECO:0000313" key="2">
    <source>
        <dbReference type="EMBL" id="GLS90736.1"/>
    </source>
</evidence>
<feature type="domain" description="HDOD" evidence="1">
    <location>
        <begin position="122"/>
        <end position="265"/>
    </location>
</feature>
<dbReference type="EMBL" id="BSPQ01000005">
    <property type="protein sequence ID" value="GLS90736.1"/>
    <property type="molecule type" value="Genomic_DNA"/>
</dbReference>
<proteinExistence type="predicted"/>
<accession>A0ABQ6E152</accession>
<evidence type="ECO:0000313" key="3">
    <source>
        <dbReference type="Proteomes" id="UP001157353"/>
    </source>
</evidence>
<dbReference type="Pfam" id="PF08668">
    <property type="entry name" value="HDOD"/>
    <property type="match status" value="1"/>
</dbReference>
<dbReference type="Gene3D" id="1.10.3210.10">
    <property type="entry name" value="Hypothetical protein af1432"/>
    <property type="match status" value="1"/>
</dbReference>
<organism evidence="2 3">
    <name type="scientific">Psychromonas marina</name>
    <dbReference type="NCBI Taxonomy" id="88364"/>
    <lineage>
        <taxon>Bacteria</taxon>
        <taxon>Pseudomonadati</taxon>
        <taxon>Pseudomonadota</taxon>
        <taxon>Gammaproteobacteria</taxon>
        <taxon>Alteromonadales</taxon>
        <taxon>Psychromonadaceae</taxon>
        <taxon>Psychromonas</taxon>
    </lineage>
</organism>
<comment type="caution">
    <text evidence="2">The sequence shown here is derived from an EMBL/GenBank/DDBJ whole genome shotgun (WGS) entry which is preliminary data.</text>
</comment>
<dbReference type="InterPro" id="IPR013976">
    <property type="entry name" value="HDOD"/>
</dbReference>
<dbReference type="SUPFAM" id="SSF109604">
    <property type="entry name" value="HD-domain/PDEase-like"/>
    <property type="match status" value="1"/>
</dbReference>
<protein>
    <recommendedName>
        <fullName evidence="1">HDOD domain-containing protein</fullName>
    </recommendedName>
</protein>
<name>A0ABQ6E152_9GAMM</name>
<sequence>MTTTSELTMPSLMDAMDKLFLRFLVGKSKIYKEEEYNDGLSEAELDDKALNTESASSENGWNQRILLDVEKQRVMREKADKQLNDKRNALLTRYFQQSLLKVINHRLANTDEVILEQLQLRETSLELLKKLLAGEPRYSQLALLLEDDIGTRNRLLSLVASEDFMSVLGRSPRFVRDIQSAVGLIGTDVLRYLVPAILFKYRINAYSQHNSLFAKKLWRYEMTLGQTCTALLKADDYRRPYDGMLLSAMVNFAYVASYQQYLSSFEIVRNTCLDQAREKGEKRRHDFFYDIQTDAASLQALLVSQSSLQLSLTLSEKLFSKSFPHLVNALKEEVESTPFEVRSKLGQLLFKAVRFAKYDQLRASRLFKPELLEQYMQNSHIEPDVYKSLLRQELFRFKPTW</sequence>
<dbReference type="Proteomes" id="UP001157353">
    <property type="component" value="Unassembled WGS sequence"/>
</dbReference>